<dbReference type="EMBL" id="JBFXLT010000178">
    <property type="protein sequence ID" value="KAL2802518.1"/>
    <property type="molecule type" value="Genomic_DNA"/>
</dbReference>
<evidence type="ECO:0000313" key="3">
    <source>
        <dbReference type="Proteomes" id="UP001610334"/>
    </source>
</evidence>
<feature type="region of interest" description="Disordered" evidence="1">
    <location>
        <begin position="49"/>
        <end position="68"/>
    </location>
</feature>
<dbReference type="Proteomes" id="UP001610334">
    <property type="component" value="Unassembled WGS sequence"/>
</dbReference>
<feature type="region of interest" description="Disordered" evidence="1">
    <location>
        <begin position="285"/>
        <end position="315"/>
    </location>
</feature>
<organism evidence="2 3">
    <name type="scientific">Aspergillus granulosus</name>
    <dbReference type="NCBI Taxonomy" id="176169"/>
    <lineage>
        <taxon>Eukaryota</taxon>
        <taxon>Fungi</taxon>
        <taxon>Dikarya</taxon>
        <taxon>Ascomycota</taxon>
        <taxon>Pezizomycotina</taxon>
        <taxon>Eurotiomycetes</taxon>
        <taxon>Eurotiomycetidae</taxon>
        <taxon>Eurotiales</taxon>
        <taxon>Aspergillaceae</taxon>
        <taxon>Aspergillus</taxon>
        <taxon>Aspergillus subgen. Nidulantes</taxon>
    </lineage>
</organism>
<feature type="compositionally biased region" description="Pro residues" evidence="1">
    <location>
        <begin position="49"/>
        <end position="60"/>
    </location>
</feature>
<keyword evidence="3" id="KW-1185">Reference proteome</keyword>
<sequence>MEDHSPAAVKVSVILESKHDWRLWYEAIQTSAILAGIWDYINPSIEPKPQVPTKPAPIEPPATNETTQSYNHRSTMFTYQNNEYIHYQKGRAAVHNLITSSVSRLLKESYNLYSTDLYDSLKKLQTEFAPSNEELKINALIRYNVAKDSKVDNGSINNWITEFEAAAGELKGLRGDNFDTWQAERDFLEGIKSHSPQFADRHLKDIMRTDHKADLFALTSTFRRYLTTQSVQEPQNAIYGTFKGQPDDQTSRQQFSTCYCGRGHRYRYCWHINKNAKDIRYHGGGLTVQAPRTPLSQRRRSDAVRSPNLQDRSPN</sequence>
<gene>
    <name evidence="2" type="ORF">BJX63DRAFT_437812</name>
</gene>
<protein>
    <submittedName>
        <fullName evidence="2">Uncharacterized protein</fullName>
    </submittedName>
</protein>
<name>A0ABR4GTX0_9EURO</name>
<evidence type="ECO:0000313" key="2">
    <source>
        <dbReference type="EMBL" id="KAL2802518.1"/>
    </source>
</evidence>
<evidence type="ECO:0000256" key="1">
    <source>
        <dbReference type="SAM" id="MobiDB-lite"/>
    </source>
</evidence>
<comment type="caution">
    <text evidence="2">The sequence shown here is derived from an EMBL/GenBank/DDBJ whole genome shotgun (WGS) entry which is preliminary data.</text>
</comment>
<proteinExistence type="predicted"/>
<reference evidence="2 3" key="1">
    <citation type="submission" date="2024-07" db="EMBL/GenBank/DDBJ databases">
        <title>Section-level genome sequencing and comparative genomics of Aspergillus sections Usti and Cavernicolus.</title>
        <authorList>
            <consortium name="Lawrence Berkeley National Laboratory"/>
            <person name="Nybo J.L."/>
            <person name="Vesth T.C."/>
            <person name="Theobald S."/>
            <person name="Frisvad J.C."/>
            <person name="Larsen T.O."/>
            <person name="Kjaerboelling I."/>
            <person name="Rothschild-Mancinelli K."/>
            <person name="Lyhne E.K."/>
            <person name="Kogle M.E."/>
            <person name="Barry K."/>
            <person name="Clum A."/>
            <person name="Na H."/>
            <person name="Ledsgaard L."/>
            <person name="Lin J."/>
            <person name="Lipzen A."/>
            <person name="Kuo A."/>
            <person name="Riley R."/>
            <person name="Mondo S."/>
            <person name="Labutti K."/>
            <person name="Haridas S."/>
            <person name="Pangalinan J."/>
            <person name="Salamov A.A."/>
            <person name="Simmons B.A."/>
            <person name="Magnuson J.K."/>
            <person name="Chen J."/>
            <person name="Drula E."/>
            <person name="Henrissat B."/>
            <person name="Wiebenga A."/>
            <person name="Lubbers R.J."/>
            <person name="Gomes A.C."/>
            <person name="Makela M.R."/>
            <person name="Stajich J."/>
            <person name="Grigoriev I.V."/>
            <person name="Mortensen U.H."/>
            <person name="De Vries R.P."/>
            <person name="Baker S.E."/>
            <person name="Andersen M.R."/>
        </authorList>
    </citation>
    <scope>NUCLEOTIDE SEQUENCE [LARGE SCALE GENOMIC DNA]</scope>
    <source>
        <strain evidence="2 3">CBS 588.65</strain>
    </source>
</reference>
<accession>A0ABR4GTX0</accession>